<feature type="transmembrane region" description="Helical" evidence="5">
    <location>
        <begin position="269"/>
        <end position="288"/>
    </location>
</feature>
<dbReference type="InterPro" id="IPR020846">
    <property type="entry name" value="MFS_dom"/>
</dbReference>
<feature type="transmembrane region" description="Helical" evidence="5">
    <location>
        <begin position="12"/>
        <end position="35"/>
    </location>
</feature>
<dbReference type="InterPro" id="IPR011701">
    <property type="entry name" value="MFS"/>
</dbReference>
<feature type="transmembrane region" description="Helical" evidence="5">
    <location>
        <begin position="327"/>
        <end position="349"/>
    </location>
</feature>
<dbReference type="PATRIC" id="fig|1337887.3.peg.2750"/>
<accession>U4VAJ4</accession>
<keyword evidence="2 5" id="KW-1133">Transmembrane helix</keyword>
<evidence type="ECO:0000256" key="5">
    <source>
        <dbReference type="SAM" id="Phobius"/>
    </source>
</evidence>
<feature type="region of interest" description="Disordered" evidence="4">
    <location>
        <begin position="394"/>
        <end position="423"/>
    </location>
</feature>
<name>U4VAJ4_9HYPH</name>
<dbReference type="Pfam" id="PF07690">
    <property type="entry name" value="MFS_1"/>
    <property type="match status" value="1"/>
</dbReference>
<feature type="transmembrane region" description="Helical" evidence="5">
    <location>
        <begin position="235"/>
        <end position="257"/>
    </location>
</feature>
<feature type="transmembrane region" description="Helical" evidence="5">
    <location>
        <begin position="355"/>
        <end position="378"/>
    </location>
</feature>
<dbReference type="AlphaFoldDB" id="U4VAJ4"/>
<dbReference type="PANTHER" id="PTHR23521:SF3">
    <property type="entry name" value="MFS TRANSPORTER"/>
    <property type="match status" value="1"/>
</dbReference>
<evidence type="ECO:0000259" key="6">
    <source>
        <dbReference type="PROSITE" id="PS50850"/>
    </source>
</evidence>
<feature type="transmembrane region" description="Helical" evidence="5">
    <location>
        <begin position="294"/>
        <end position="315"/>
    </location>
</feature>
<feature type="transmembrane region" description="Helical" evidence="5">
    <location>
        <begin position="160"/>
        <end position="181"/>
    </location>
</feature>
<keyword evidence="3 5" id="KW-0472">Membrane</keyword>
<feature type="transmembrane region" description="Helical" evidence="5">
    <location>
        <begin position="102"/>
        <end position="123"/>
    </location>
</feature>
<dbReference type="CDD" id="cd17477">
    <property type="entry name" value="MFS_YcaD_like"/>
    <property type="match status" value="1"/>
</dbReference>
<evidence type="ECO:0000256" key="4">
    <source>
        <dbReference type="SAM" id="MobiDB-lite"/>
    </source>
</evidence>
<dbReference type="Proteomes" id="UP000016842">
    <property type="component" value="Unassembled WGS sequence"/>
</dbReference>
<feature type="transmembrane region" description="Helical" evidence="5">
    <location>
        <begin position="47"/>
        <end position="65"/>
    </location>
</feature>
<protein>
    <submittedName>
        <fullName evidence="7">MFS transporter</fullName>
    </submittedName>
</protein>
<feature type="transmembrane region" description="Helical" evidence="5">
    <location>
        <begin position="77"/>
        <end position="96"/>
    </location>
</feature>
<feature type="domain" description="Major facilitator superfamily (MFS) profile" evidence="6">
    <location>
        <begin position="11"/>
        <end position="384"/>
    </location>
</feature>
<dbReference type="SUPFAM" id="SSF103473">
    <property type="entry name" value="MFS general substrate transporter"/>
    <property type="match status" value="1"/>
</dbReference>
<evidence type="ECO:0000256" key="2">
    <source>
        <dbReference type="ARBA" id="ARBA00022989"/>
    </source>
</evidence>
<feature type="transmembrane region" description="Helical" evidence="5">
    <location>
        <begin position="207"/>
        <end position="229"/>
    </location>
</feature>
<dbReference type="PROSITE" id="PS50850">
    <property type="entry name" value="MFS"/>
    <property type="match status" value="1"/>
</dbReference>
<comment type="caution">
    <text evidence="7">The sequence shown here is derived from an EMBL/GenBank/DDBJ whole genome shotgun (WGS) entry which is preliminary data.</text>
</comment>
<evidence type="ECO:0000256" key="3">
    <source>
        <dbReference type="ARBA" id="ARBA00023136"/>
    </source>
</evidence>
<dbReference type="Gene3D" id="1.20.1250.20">
    <property type="entry name" value="MFS general substrate transporter like domains"/>
    <property type="match status" value="2"/>
</dbReference>
<feature type="transmembrane region" description="Helical" evidence="5">
    <location>
        <begin position="135"/>
        <end position="154"/>
    </location>
</feature>
<evidence type="ECO:0000313" key="7">
    <source>
        <dbReference type="EMBL" id="ERM01684.1"/>
    </source>
</evidence>
<gene>
    <name evidence="7" type="ORF">Q644_03005</name>
</gene>
<dbReference type="InterPro" id="IPR047200">
    <property type="entry name" value="MFS_YcaD-like"/>
</dbReference>
<organism evidence="7 8">
    <name type="scientific">Brucella intermedia 229E</name>
    <dbReference type="NCBI Taxonomy" id="1337887"/>
    <lineage>
        <taxon>Bacteria</taxon>
        <taxon>Pseudomonadati</taxon>
        <taxon>Pseudomonadota</taxon>
        <taxon>Alphaproteobacteria</taxon>
        <taxon>Hyphomicrobiales</taxon>
        <taxon>Brucellaceae</taxon>
        <taxon>Brucella/Ochrobactrum group</taxon>
        <taxon>Brucella</taxon>
    </lineage>
</organism>
<keyword evidence="1 5" id="KW-0812">Transmembrane</keyword>
<dbReference type="GO" id="GO:0022857">
    <property type="term" value="F:transmembrane transporter activity"/>
    <property type="evidence" value="ECO:0007669"/>
    <property type="project" value="InterPro"/>
</dbReference>
<dbReference type="PANTHER" id="PTHR23521">
    <property type="entry name" value="TRANSPORTER MFS SUPERFAMILY"/>
    <property type="match status" value="1"/>
</dbReference>
<evidence type="ECO:0000313" key="8">
    <source>
        <dbReference type="Proteomes" id="UP000016842"/>
    </source>
</evidence>
<dbReference type="GO" id="GO:0005886">
    <property type="term" value="C:plasma membrane"/>
    <property type="evidence" value="ECO:0007669"/>
    <property type="project" value="TreeGrafter"/>
</dbReference>
<dbReference type="EMBL" id="ASXJ01000142">
    <property type="protein sequence ID" value="ERM01684.1"/>
    <property type="molecule type" value="Genomic_DNA"/>
</dbReference>
<proteinExistence type="predicted"/>
<dbReference type="InterPro" id="IPR036259">
    <property type="entry name" value="MFS_trans_sf"/>
</dbReference>
<reference evidence="7 8" key="1">
    <citation type="journal article" date="2014" name="FEMS Microbiol. Lett.">
        <title>Genome sequencing analysis reveals virulence-related gene content of Ochrobactrum intermedium strain 229E, a urease-positive strain isolated from the human gastric niche.</title>
        <authorList>
            <person name="Kulkarni G.J."/>
            <person name="Shetty S."/>
            <person name="Dharne M.S."/>
            <person name="Shouche Y.S."/>
        </authorList>
    </citation>
    <scope>NUCLEOTIDE SEQUENCE [LARGE SCALE GENOMIC DNA]</scope>
    <source>
        <strain evidence="7 8">229E</strain>
    </source>
</reference>
<evidence type="ECO:0000256" key="1">
    <source>
        <dbReference type="ARBA" id="ARBA00022692"/>
    </source>
</evidence>
<sequence length="423" mass="45411">MEFFMAGQLLPIAALLASTFLMLLAGGLAGILLPLRGGMEGWSTTTIGWMGTSYSFAFTIGCIVVPHLVRRVGHVRVFSALLTLLSMALLLHALLVNPVAWMIFRGVAGFSLAGSYMIIESWLNERVTNESRGRIFSIYMIITMLGLLCGQYILPFGDAGTQTLFIICAIIYASALLPTALSSAQSPNPLTQVSLDLKGGLYRRSPAAAVGSLIAGIVAGTWNFLAAIYGEMNGLSTFGIATMLACAMIGGAIFQYPLGRGSDFVDRRYVMVIAGIIGFVLSLVMVLFHPTSPTALYIMMFLFGSVIYPIYSLNVAHANDYADASEFVKVSGGLLIIYGVGSVIGPALSGPLMDLIGASGFFVTMALAYALYGLHAFWRIRRFERPAISDQKTEYKFHTPDGQSTPETMQLDPPRAEGAPGQS</sequence>